<reference evidence="1 2" key="1">
    <citation type="submission" date="2024-04" db="EMBL/GenBank/DDBJ databases">
        <authorList>
            <person name="Waldvogel A.-M."/>
            <person name="Schoenle A."/>
        </authorList>
    </citation>
    <scope>NUCLEOTIDE SEQUENCE [LARGE SCALE GENOMIC DNA]</scope>
</reference>
<evidence type="ECO:0000313" key="1">
    <source>
        <dbReference type="EMBL" id="CAL1597014.1"/>
    </source>
</evidence>
<gene>
    <name evidence="1" type="ORF">KC01_LOCUS25590</name>
</gene>
<accession>A0AAV2L512</accession>
<keyword evidence="2" id="KW-1185">Reference proteome</keyword>
<sequence>MATDYREERFIDHQDAPSTYLEHGLDYPSGRLVPATHVPHWLRLKPIVSPDVTARKVNEAPVLCSFYTNCWWVEDDTAYFCGVPAVRL</sequence>
<name>A0AAV2L512_KNICA</name>
<evidence type="ECO:0000313" key="2">
    <source>
        <dbReference type="Proteomes" id="UP001497482"/>
    </source>
</evidence>
<organism evidence="1 2">
    <name type="scientific">Knipowitschia caucasica</name>
    <name type="common">Caucasian dwarf goby</name>
    <name type="synonym">Pomatoschistus caucasicus</name>
    <dbReference type="NCBI Taxonomy" id="637954"/>
    <lineage>
        <taxon>Eukaryota</taxon>
        <taxon>Metazoa</taxon>
        <taxon>Chordata</taxon>
        <taxon>Craniata</taxon>
        <taxon>Vertebrata</taxon>
        <taxon>Euteleostomi</taxon>
        <taxon>Actinopterygii</taxon>
        <taxon>Neopterygii</taxon>
        <taxon>Teleostei</taxon>
        <taxon>Neoteleostei</taxon>
        <taxon>Acanthomorphata</taxon>
        <taxon>Gobiaria</taxon>
        <taxon>Gobiiformes</taxon>
        <taxon>Gobioidei</taxon>
        <taxon>Gobiidae</taxon>
        <taxon>Gobiinae</taxon>
        <taxon>Knipowitschia</taxon>
    </lineage>
</organism>
<proteinExistence type="predicted"/>
<protein>
    <submittedName>
        <fullName evidence="1">Uncharacterized protein</fullName>
    </submittedName>
</protein>
<dbReference type="EMBL" id="OZ035843">
    <property type="protein sequence ID" value="CAL1597014.1"/>
    <property type="molecule type" value="Genomic_DNA"/>
</dbReference>
<dbReference type="AlphaFoldDB" id="A0AAV2L512"/>
<dbReference type="Proteomes" id="UP001497482">
    <property type="component" value="Chromosome 21"/>
</dbReference>